<dbReference type="Proteomes" id="UP001179952">
    <property type="component" value="Unassembled WGS sequence"/>
</dbReference>
<name>A0AAV9BUZ3_ACOGR</name>
<keyword evidence="3" id="KW-1185">Reference proteome</keyword>
<accession>A0AAV9BUZ3</accession>
<comment type="caution">
    <text evidence="2">The sequence shown here is derived from an EMBL/GenBank/DDBJ whole genome shotgun (WGS) entry which is preliminary data.</text>
</comment>
<evidence type="ECO:0000256" key="1">
    <source>
        <dbReference type="SAM" id="MobiDB-lite"/>
    </source>
</evidence>
<reference evidence="2" key="1">
    <citation type="journal article" date="2023" name="Nat. Commun.">
        <title>Diploid and tetraploid genomes of Acorus and the evolution of monocots.</title>
        <authorList>
            <person name="Ma L."/>
            <person name="Liu K.W."/>
            <person name="Li Z."/>
            <person name="Hsiao Y.Y."/>
            <person name="Qi Y."/>
            <person name="Fu T."/>
            <person name="Tang G.D."/>
            <person name="Zhang D."/>
            <person name="Sun W.H."/>
            <person name="Liu D.K."/>
            <person name="Li Y."/>
            <person name="Chen G.Z."/>
            <person name="Liu X.D."/>
            <person name="Liao X.Y."/>
            <person name="Jiang Y.T."/>
            <person name="Yu X."/>
            <person name="Hao Y."/>
            <person name="Huang J."/>
            <person name="Zhao X.W."/>
            <person name="Ke S."/>
            <person name="Chen Y.Y."/>
            <person name="Wu W.L."/>
            <person name="Hsu J.L."/>
            <person name="Lin Y.F."/>
            <person name="Huang M.D."/>
            <person name="Li C.Y."/>
            <person name="Huang L."/>
            <person name="Wang Z.W."/>
            <person name="Zhao X."/>
            <person name="Zhong W.Y."/>
            <person name="Peng D.H."/>
            <person name="Ahmad S."/>
            <person name="Lan S."/>
            <person name="Zhang J.S."/>
            <person name="Tsai W.C."/>
            <person name="Van de Peer Y."/>
            <person name="Liu Z.J."/>
        </authorList>
    </citation>
    <scope>NUCLEOTIDE SEQUENCE</scope>
    <source>
        <strain evidence="2">SCP</strain>
    </source>
</reference>
<proteinExistence type="predicted"/>
<organism evidence="2 3">
    <name type="scientific">Acorus gramineus</name>
    <name type="common">Dwarf sweet flag</name>
    <dbReference type="NCBI Taxonomy" id="55184"/>
    <lineage>
        <taxon>Eukaryota</taxon>
        <taxon>Viridiplantae</taxon>
        <taxon>Streptophyta</taxon>
        <taxon>Embryophyta</taxon>
        <taxon>Tracheophyta</taxon>
        <taxon>Spermatophyta</taxon>
        <taxon>Magnoliopsida</taxon>
        <taxon>Liliopsida</taxon>
        <taxon>Acoraceae</taxon>
        <taxon>Acorus</taxon>
    </lineage>
</organism>
<dbReference type="EMBL" id="JAUJYN010000001">
    <property type="protein sequence ID" value="KAK1280014.1"/>
    <property type="molecule type" value="Genomic_DNA"/>
</dbReference>
<sequence>MVMLRNNFIDCLPENLIFERWTTTAKAKSVYDDDGVELQVHAASSKWKGRKNRLIARGFTECLHDAPKEVYDAVEEMLDDLQKMKVSYNACGSNAPLQSRSTSIPSSVNVYPPHISKMKGSGKRLKGGKK</sequence>
<dbReference type="AlphaFoldDB" id="A0AAV9BUZ3"/>
<protein>
    <submittedName>
        <fullName evidence="2">Uncharacterized protein</fullName>
    </submittedName>
</protein>
<feature type="compositionally biased region" description="Polar residues" evidence="1">
    <location>
        <begin position="95"/>
        <end position="109"/>
    </location>
</feature>
<feature type="region of interest" description="Disordered" evidence="1">
    <location>
        <begin position="95"/>
        <end position="130"/>
    </location>
</feature>
<reference evidence="2" key="2">
    <citation type="submission" date="2023-06" db="EMBL/GenBank/DDBJ databases">
        <authorList>
            <person name="Ma L."/>
            <person name="Liu K.-W."/>
            <person name="Li Z."/>
            <person name="Hsiao Y.-Y."/>
            <person name="Qi Y."/>
            <person name="Fu T."/>
            <person name="Tang G."/>
            <person name="Zhang D."/>
            <person name="Sun W.-H."/>
            <person name="Liu D.-K."/>
            <person name="Li Y."/>
            <person name="Chen G.-Z."/>
            <person name="Liu X.-D."/>
            <person name="Liao X.-Y."/>
            <person name="Jiang Y.-T."/>
            <person name="Yu X."/>
            <person name="Hao Y."/>
            <person name="Huang J."/>
            <person name="Zhao X.-W."/>
            <person name="Ke S."/>
            <person name="Chen Y.-Y."/>
            <person name="Wu W.-L."/>
            <person name="Hsu J.-L."/>
            <person name="Lin Y.-F."/>
            <person name="Huang M.-D."/>
            <person name="Li C.-Y."/>
            <person name="Huang L."/>
            <person name="Wang Z.-W."/>
            <person name="Zhao X."/>
            <person name="Zhong W.-Y."/>
            <person name="Peng D.-H."/>
            <person name="Ahmad S."/>
            <person name="Lan S."/>
            <person name="Zhang J.-S."/>
            <person name="Tsai W.-C."/>
            <person name="Van De Peer Y."/>
            <person name="Liu Z.-J."/>
        </authorList>
    </citation>
    <scope>NUCLEOTIDE SEQUENCE</scope>
    <source>
        <strain evidence="2">SCP</strain>
        <tissue evidence="2">Leaves</tissue>
    </source>
</reference>
<evidence type="ECO:0000313" key="3">
    <source>
        <dbReference type="Proteomes" id="UP001179952"/>
    </source>
</evidence>
<feature type="compositionally biased region" description="Basic residues" evidence="1">
    <location>
        <begin position="116"/>
        <end position="130"/>
    </location>
</feature>
<evidence type="ECO:0000313" key="2">
    <source>
        <dbReference type="EMBL" id="KAK1280014.1"/>
    </source>
</evidence>
<gene>
    <name evidence="2" type="ORF">QJS04_geneDACA017777</name>
</gene>